<protein>
    <submittedName>
        <fullName evidence="2">Uroporphyrinogen decarboxylase (URO-D) domain protein</fullName>
        <ecNumber evidence="2">4.1.1.37</ecNumber>
    </submittedName>
</protein>
<feature type="non-terminal residue" evidence="2">
    <location>
        <position position="1"/>
    </location>
</feature>
<accession>T1CDA9</accession>
<dbReference type="Pfam" id="PF01208">
    <property type="entry name" value="URO-D"/>
    <property type="match status" value="1"/>
</dbReference>
<dbReference type="AlphaFoldDB" id="T1CDA9"/>
<name>T1CDA9_9ZZZZ</name>
<feature type="domain" description="Uroporphyrinogen decarboxylase (URO-D)" evidence="1">
    <location>
        <begin position="5"/>
        <end position="70"/>
    </location>
</feature>
<proteinExistence type="predicted"/>
<dbReference type="GO" id="GO:0005829">
    <property type="term" value="C:cytosol"/>
    <property type="evidence" value="ECO:0007669"/>
    <property type="project" value="TreeGrafter"/>
</dbReference>
<dbReference type="PANTHER" id="PTHR21091:SF169">
    <property type="entry name" value="UROPORPHYRINOGEN DECARBOXYLASE"/>
    <property type="match status" value="1"/>
</dbReference>
<dbReference type="EMBL" id="AUZX01006224">
    <property type="protein sequence ID" value="EQD64700.1"/>
    <property type="molecule type" value="Genomic_DNA"/>
</dbReference>
<comment type="caution">
    <text evidence="2">The sequence shown here is derived from an EMBL/GenBank/DDBJ whole genome shotgun (WGS) entry which is preliminary data.</text>
</comment>
<dbReference type="Gene3D" id="3.20.20.210">
    <property type="match status" value="1"/>
</dbReference>
<dbReference type="InterPro" id="IPR038071">
    <property type="entry name" value="UROD/MetE-like_sf"/>
</dbReference>
<keyword evidence="2" id="KW-0456">Lyase</keyword>
<dbReference type="InterPro" id="IPR000257">
    <property type="entry name" value="Uroporphyrinogen_deCOase"/>
</dbReference>
<reference evidence="2" key="1">
    <citation type="submission" date="2013-08" db="EMBL/GenBank/DDBJ databases">
        <authorList>
            <person name="Mendez C."/>
            <person name="Richter M."/>
            <person name="Ferrer M."/>
            <person name="Sanchez J."/>
        </authorList>
    </citation>
    <scope>NUCLEOTIDE SEQUENCE</scope>
</reference>
<evidence type="ECO:0000313" key="2">
    <source>
        <dbReference type="EMBL" id="EQD64700.1"/>
    </source>
</evidence>
<dbReference type="EC" id="4.1.1.37" evidence="2"/>
<dbReference type="GO" id="GO:0004853">
    <property type="term" value="F:uroporphyrinogen decarboxylase activity"/>
    <property type="evidence" value="ECO:0007669"/>
    <property type="project" value="UniProtKB-EC"/>
</dbReference>
<organism evidence="2">
    <name type="scientific">mine drainage metagenome</name>
    <dbReference type="NCBI Taxonomy" id="410659"/>
    <lineage>
        <taxon>unclassified sequences</taxon>
        <taxon>metagenomes</taxon>
        <taxon>ecological metagenomes</taxon>
    </lineage>
</organism>
<gene>
    <name evidence="2" type="ORF">B1A_08739</name>
</gene>
<dbReference type="SUPFAM" id="SSF51726">
    <property type="entry name" value="UROD/MetE-like"/>
    <property type="match status" value="1"/>
</dbReference>
<dbReference type="PANTHER" id="PTHR21091">
    <property type="entry name" value="METHYLTETRAHYDROFOLATE:HOMOCYSTEINE METHYLTRANSFERASE RELATED"/>
    <property type="match status" value="1"/>
</dbReference>
<sequence>QDFFGSNIGVQGNLDPVIASGDKMSALLQTNKILKNLRHRENYIFNLGHGVLPETDPEVMKNIVEAVHEW</sequence>
<evidence type="ECO:0000259" key="1">
    <source>
        <dbReference type="Pfam" id="PF01208"/>
    </source>
</evidence>
<reference evidence="2" key="2">
    <citation type="journal article" date="2014" name="ISME J.">
        <title>Microbial stratification in low pH oxic and suboxic macroscopic growths along an acid mine drainage.</title>
        <authorList>
            <person name="Mendez-Garcia C."/>
            <person name="Mesa V."/>
            <person name="Sprenger R.R."/>
            <person name="Richter M."/>
            <person name="Diez M.S."/>
            <person name="Solano J."/>
            <person name="Bargiela R."/>
            <person name="Golyshina O.V."/>
            <person name="Manteca A."/>
            <person name="Ramos J.L."/>
            <person name="Gallego J.R."/>
            <person name="Llorente I."/>
            <person name="Martins Dos Santos V.A."/>
            <person name="Jensen O.N."/>
            <person name="Pelaez A.I."/>
            <person name="Sanchez J."/>
            <person name="Ferrer M."/>
        </authorList>
    </citation>
    <scope>NUCLEOTIDE SEQUENCE</scope>
</reference>
<dbReference type="GO" id="GO:0006783">
    <property type="term" value="P:heme biosynthetic process"/>
    <property type="evidence" value="ECO:0007669"/>
    <property type="project" value="TreeGrafter"/>
</dbReference>